<keyword evidence="3" id="KW-1185">Reference proteome</keyword>
<evidence type="ECO:0000313" key="2">
    <source>
        <dbReference type="EMBL" id="MBP2021345.1"/>
    </source>
</evidence>
<dbReference type="EMBL" id="JAGGLL010000007">
    <property type="protein sequence ID" value="MBP2021345.1"/>
    <property type="molecule type" value="Genomic_DNA"/>
</dbReference>
<organism evidence="2 3">
    <name type="scientific">Clostridium punense</name>
    <dbReference type="NCBI Taxonomy" id="1054297"/>
    <lineage>
        <taxon>Bacteria</taxon>
        <taxon>Bacillati</taxon>
        <taxon>Bacillota</taxon>
        <taxon>Clostridia</taxon>
        <taxon>Eubacteriales</taxon>
        <taxon>Clostridiaceae</taxon>
        <taxon>Clostridium</taxon>
    </lineage>
</organism>
<keyword evidence="2" id="KW-0238">DNA-binding</keyword>
<accession>A0ABS4K272</accession>
<sequence length="429" mass="51434">MFADFIKHYDLIRSILRDVFLYGCFSRDDYENKKRGSSRKVSYEMRRIQQYIEKDFIKFDRDGKTKLLSLSYDSITNTKNFLVSTYLNKSFTKADLKLHYSILLALNHYDKTITLKELEEFFVENELLDYDKVSSKTIERKLKELCDSMGLVTCEKQGRGKSYGIAQDILRSLKDEEIVNLYLVTSLYKNVFFPNMAGYYFQDTLKQYISFHRNMTKDYEDVFQYQKLHFHPIIEEEILWKLIKAISKNRKVKIEYKLSENRQVRYNKEIVIPYKIRYDVDCGRFYLVAFYNERCFVSRLDRIQEIHLLEEEYSEEGLIEKYNFSMGKSWSSVHLNGESAPQTLKFKVTIESNSEMYIIDRIKGELKTYSVEKQEENTFVFTKEVNDCYEMIPWIRGYYGKIEVMEPSYVKRKINSDWKEMLKNYGVIS</sequence>
<dbReference type="Proteomes" id="UP001519308">
    <property type="component" value="Unassembled WGS sequence"/>
</dbReference>
<dbReference type="RefSeq" id="WP_021284419.1">
    <property type="nucleotide sequence ID" value="NZ_JAGGLL010000007.1"/>
</dbReference>
<dbReference type="GO" id="GO:0003677">
    <property type="term" value="F:DNA binding"/>
    <property type="evidence" value="ECO:0007669"/>
    <property type="project" value="UniProtKB-KW"/>
</dbReference>
<dbReference type="InterPro" id="IPR051534">
    <property type="entry name" value="CBASS_pafABC_assoc_protein"/>
</dbReference>
<feature type="domain" description="WCX" evidence="1">
    <location>
        <begin position="345"/>
        <end position="422"/>
    </location>
</feature>
<proteinExistence type="predicted"/>
<dbReference type="PANTHER" id="PTHR34580:SF1">
    <property type="entry name" value="PROTEIN PAFC"/>
    <property type="match status" value="1"/>
</dbReference>
<gene>
    <name evidence="2" type="ORF">J2Z44_001141</name>
</gene>
<dbReference type="Pfam" id="PF25583">
    <property type="entry name" value="WCX"/>
    <property type="match status" value="1"/>
</dbReference>
<dbReference type="PANTHER" id="PTHR34580">
    <property type="match status" value="1"/>
</dbReference>
<dbReference type="PROSITE" id="PS52050">
    <property type="entry name" value="WYL"/>
    <property type="match status" value="1"/>
</dbReference>
<protein>
    <submittedName>
        <fullName evidence="2">DNA-binding transcriptional regulator YafY</fullName>
    </submittedName>
</protein>
<comment type="caution">
    <text evidence="2">The sequence shown here is derived from an EMBL/GenBank/DDBJ whole genome shotgun (WGS) entry which is preliminary data.</text>
</comment>
<dbReference type="InterPro" id="IPR057727">
    <property type="entry name" value="WCX_dom"/>
</dbReference>
<name>A0ABS4K272_9CLOT</name>
<evidence type="ECO:0000313" key="3">
    <source>
        <dbReference type="Proteomes" id="UP001519308"/>
    </source>
</evidence>
<reference evidence="2 3" key="1">
    <citation type="submission" date="2021-03" db="EMBL/GenBank/DDBJ databases">
        <title>Genomic Encyclopedia of Type Strains, Phase IV (KMG-IV): sequencing the most valuable type-strain genomes for metagenomic binning, comparative biology and taxonomic classification.</title>
        <authorList>
            <person name="Goeker M."/>
        </authorList>
    </citation>
    <scope>NUCLEOTIDE SEQUENCE [LARGE SCALE GENOMIC DNA]</scope>
    <source>
        <strain evidence="2 3">DSM 28650</strain>
    </source>
</reference>
<evidence type="ECO:0000259" key="1">
    <source>
        <dbReference type="Pfam" id="PF25583"/>
    </source>
</evidence>